<feature type="signal peptide" evidence="3">
    <location>
        <begin position="1"/>
        <end position="23"/>
    </location>
</feature>
<dbReference type="InterPro" id="IPR029058">
    <property type="entry name" value="AB_hydrolase_fold"/>
</dbReference>
<reference evidence="6" key="1">
    <citation type="submission" date="2020-05" db="EMBL/GenBank/DDBJ databases">
        <title>Mycena genomes resolve the evolution of fungal bioluminescence.</title>
        <authorList>
            <person name="Tsai I.J."/>
        </authorList>
    </citation>
    <scope>NUCLEOTIDE SEQUENCE</scope>
    <source>
        <strain evidence="6">CCC161011</strain>
    </source>
</reference>
<dbReference type="Pfam" id="PF00561">
    <property type="entry name" value="Abhydrolase_1"/>
    <property type="match status" value="1"/>
</dbReference>
<dbReference type="SUPFAM" id="SSF53474">
    <property type="entry name" value="alpha/beta-Hydrolases"/>
    <property type="match status" value="1"/>
</dbReference>
<feature type="domain" description="Peptidase S33 tripeptidyl aminopeptidase-like C-terminal" evidence="5">
    <location>
        <begin position="438"/>
        <end position="538"/>
    </location>
</feature>
<keyword evidence="3" id="KW-0732">Signal</keyword>
<keyword evidence="7" id="KW-1185">Reference proteome</keyword>
<feature type="chain" id="PRO_5034917060" evidence="3">
    <location>
        <begin position="24"/>
        <end position="590"/>
    </location>
</feature>
<dbReference type="InterPro" id="IPR051601">
    <property type="entry name" value="Serine_prot/Carboxylest_S33"/>
</dbReference>
<dbReference type="Pfam" id="PF08386">
    <property type="entry name" value="Abhydrolase_4"/>
    <property type="match status" value="1"/>
</dbReference>
<evidence type="ECO:0000256" key="1">
    <source>
        <dbReference type="ARBA" id="ARBA00010088"/>
    </source>
</evidence>
<evidence type="ECO:0000259" key="4">
    <source>
        <dbReference type="Pfam" id="PF00561"/>
    </source>
</evidence>
<dbReference type="GO" id="GO:0016787">
    <property type="term" value="F:hydrolase activity"/>
    <property type="evidence" value="ECO:0007669"/>
    <property type="project" value="UniProtKB-KW"/>
</dbReference>
<dbReference type="Gene3D" id="3.40.50.1820">
    <property type="entry name" value="alpha/beta hydrolase"/>
    <property type="match status" value="1"/>
</dbReference>
<evidence type="ECO:0000313" key="7">
    <source>
        <dbReference type="Proteomes" id="UP000620124"/>
    </source>
</evidence>
<evidence type="ECO:0000256" key="3">
    <source>
        <dbReference type="SAM" id="SignalP"/>
    </source>
</evidence>
<comment type="similarity">
    <text evidence="1">Belongs to the peptidase S33 family.</text>
</comment>
<evidence type="ECO:0000259" key="5">
    <source>
        <dbReference type="Pfam" id="PF08386"/>
    </source>
</evidence>
<comment type="caution">
    <text evidence="6">The sequence shown here is derived from an EMBL/GenBank/DDBJ whole genome shotgun (WGS) entry which is preliminary data.</text>
</comment>
<sequence length="590" mass="64279">MVWRLTRIVACCLSLFAVWFFFSEESPYAKYRVQGQTGQLVGDGVFKALAKDNFSWESISPTEELIWTDCYSDNQCARLKVPLDYANPDGTSAAIAMVRIHSGVPHDSASYRGPILINPGGPGGSGVDFVARRGVSLSTIVGPEFDIVGFDPRGIGRSTPKVSFFANRAEREIWSGADANGLSMNASVDALSRAWARGIVDGQLAGERDDGSLRFMNTDQTARDMLRIVQGHGHEKIQYWGFSYGSILGASFASMFPEHVGRLVIDGVADSENYFASEWSNNLIDADKVWMSFVDGCVTAGPDGCAFFAPTATELLSNVEKIYASLRARPIPIRTNTSFGIADYSMLRRAIFASLYSPYAQFPKLAHALSDLSKGNGTALFKMSETPAFECGCDPSQYRFESVREAGSAVLCNDGKRISPEYEGVVAHYENLSKNSSWADVWEPIRMTCLAWPDFPKNHFQGPFIANTSFPVLLIGNTADPVTPLWAAQKMSNGFAGSVVLTQDSPGHCSLAAVSLCTHKHIRQYFSNGTLPGPGTVCTVDDPLFPTSDLDVDANEKAQVALTLSQADRALLEAVRELAKTFDVRFPTAI</sequence>
<accession>A0A8H7CZN1</accession>
<keyword evidence="2 6" id="KW-0378">Hydrolase</keyword>
<dbReference type="OrthoDB" id="425534at2759"/>
<organism evidence="6 7">
    <name type="scientific">Mycena venus</name>
    <dbReference type="NCBI Taxonomy" id="2733690"/>
    <lineage>
        <taxon>Eukaryota</taxon>
        <taxon>Fungi</taxon>
        <taxon>Dikarya</taxon>
        <taxon>Basidiomycota</taxon>
        <taxon>Agaricomycotina</taxon>
        <taxon>Agaricomycetes</taxon>
        <taxon>Agaricomycetidae</taxon>
        <taxon>Agaricales</taxon>
        <taxon>Marasmiineae</taxon>
        <taxon>Mycenaceae</taxon>
        <taxon>Mycena</taxon>
    </lineage>
</organism>
<evidence type="ECO:0000313" key="6">
    <source>
        <dbReference type="EMBL" id="KAF7356125.1"/>
    </source>
</evidence>
<dbReference type="InterPro" id="IPR013595">
    <property type="entry name" value="Pept_S33_TAP-like_C"/>
</dbReference>
<gene>
    <name evidence="6" type="ORF">MVEN_00943100</name>
</gene>
<name>A0A8H7CZN1_9AGAR</name>
<protein>
    <submittedName>
        <fullName evidence="6">Abhydrolase-4 domain-containing protein</fullName>
    </submittedName>
</protein>
<evidence type="ECO:0000256" key="2">
    <source>
        <dbReference type="ARBA" id="ARBA00022801"/>
    </source>
</evidence>
<dbReference type="PANTHER" id="PTHR43248:SF25">
    <property type="entry name" value="AB HYDROLASE-1 DOMAIN-CONTAINING PROTEIN-RELATED"/>
    <property type="match status" value="1"/>
</dbReference>
<dbReference type="InterPro" id="IPR000073">
    <property type="entry name" value="AB_hydrolase_1"/>
</dbReference>
<dbReference type="EMBL" id="JACAZI010000007">
    <property type="protein sequence ID" value="KAF7356125.1"/>
    <property type="molecule type" value="Genomic_DNA"/>
</dbReference>
<dbReference type="PANTHER" id="PTHR43248">
    <property type="entry name" value="2-SUCCINYL-6-HYDROXY-2,4-CYCLOHEXADIENE-1-CARBOXYLATE SYNTHASE"/>
    <property type="match status" value="1"/>
</dbReference>
<proteinExistence type="inferred from homology"/>
<feature type="domain" description="AB hydrolase-1" evidence="4">
    <location>
        <begin position="114"/>
        <end position="280"/>
    </location>
</feature>
<dbReference type="AlphaFoldDB" id="A0A8H7CZN1"/>
<dbReference type="Proteomes" id="UP000620124">
    <property type="component" value="Unassembled WGS sequence"/>
</dbReference>